<feature type="domain" description="RNA polymerase sigma factor 70 region 4 type 2" evidence="5">
    <location>
        <begin position="124"/>
        <end position="175"/>
    </location>
</feature>
<comment type="similarity">
    <text evidence="1">Belongs to the sigma-70 factor family. ECF subfamily.</text>
</comment>
<dbReference type="Gene3D" id="1.10.10.10">
    <property type="entry name" value="Winged helix-like DNA-binding domain superfamily/Winged helix DNA-binding domain"/>
    <property type="match status" value="1"/>
</dbReference>
<dbReference type="NCBIfam" id="TIGR02937">
    <property type="entry name" value="sigma70-ECF"/>
    <property type="match status" value="1"/>
</dbReference>
<evidence type="ECO:0000256" key="1">
    <source>
        <dbReference type="ARBA" id="ARBA00010641"/>
    </source>
</evidence>
<dbReference type="Pfam" id="PF08281">
    <property type="entry name" value="Sigma70_r4_2"/>
    <property type="match status" value="1"/>
</dbReference>
<dbReference type="InterPro" id="IPR013249">
    <property type="entry name" value="RNA_pol_sigma70_r4_t2"/>
</dbReference>
<evidence type="ECO:0000313" key="7">
    <source>
        <dbReference type="Proteomes" id="UP000576082"/>
    </source>
</evidence>
<gene>
    <name evidence="6" type="ORF">HHU12_31435</name>
</gene>
<dbReference type="PANTHER" id="PTHR43133">
    <property type="entry name" value="RNA POLYMERASE ECF-TYPE SIGMA FACTO"/>
    <property type="match status" value="1"/>
</dbReference>
<evidence type="ECO:0000256" key="4">
    <source>
        <dbReference type="ARBA" id="ARBA00023163"/>
    </source>
</evidence>
<keyword evidence="2" id="KW-0805">Transcription regulation</keyword>
<dbReference type="SUPFAM" id="SSF88946">
    <property type="entry name" value="Sigma2 domain of RNA polymerase sigma factors"/>
    <property type="match status" value="1"/>
</dbReference>
<comment type="caution">
    <text evidence="6">The sequence shown here is derived from an EMBL/GenBank/DDBJ whole genome shotgun (WGS) entry which is preliminary data.</text>
</comment>
<evidence type="ECO:0000256" key="3">
    <source>
        <dbReference type="ARBA" id="ARBA00023082"/>
    </source>
</evidence>
<dbReference type="EMBL" id="JABANE010000170">
    <property type="protein sequence ID" value="NME72516.1"/>
    <property type="molecule type" value="Genomic_DNA"/>
</dbReference>
<proteinExistence type="inferred from homology"/>
<dbReference type="CDD" id="cd06171">
    <property type="entry name" value="Sigma70_r4"/>
    <property type="match status" value="1"/>
</dbReference>
<dbReference type="PANTHER" id="PTHR43133:SF46">
    <property type="entry name" value="RNA POLYMERASE SIGMA-70 FACTOR ECF SUBFAMILY"/>
    <property type="match status" value="1"/>
</dbReference>
<name>A0A7X9S1D1_9BACT</name>
<dbReference type="NCBIfam" id="TIGR02985">
    <property type="entry name" value="Sig70_bacteroi1"/>
    <property type="match status" value="1"/>
</dbReference>
<dbReference type="InterPro" id="IPR013325">
    <property type="entry name" value="RNA_pol_sigma_r2"/>
</dbReference>
<dbReference type="InterPro" id="IPR014284">
    <property type="entry name" value="RNA_pol_sigma-70_dom"/>
</dbReference>
<reference evidence="6 7" key="1">
    <citation type="submission" date="2020-04" db="EMBL/GenBank/DDBJ databases">
        <title>Flammeovirga sp. SR4, a novel species isolated from seawater.</title>
        <authorList>
            <person name="Wang X."/>
        </authorList>
    </citation>
    <scope>NUCLEOTIDE SEQUENCE [LARGE SCALE GENOMIC DNA]</scope>
    <source>
        <strain evidence="6 7">ATCC 23126</strain>
    </source>
</reference>
<dbReference type="InterPro" id="IPR014327">
    <property type="entry name" value="RNA_pol_sigma70_bacteroid"/>
</dbReference>
<sequence>MEDENNNTWRLIQNGDVHQFKTLYLELYDNLLLYTHHMGVTHSDGEDIISQVFFKLWENKEKIEIEGSLKGYCFRSVKNAVLNFKNSAKQRYEGEGSDYFEFEKNQPFEEYTELNLEAEDLSTYIEQLTNELPPASQNAFRMSRNDGLTYKEIAELLEISPKTVEKQIGQALAHLRKKLRAVVV</sequence>
<keyword evidence="7" id="KW-1185">Reference proteome</keyword>
<evidence type="ECO:0000259" key="5">
    <source>
        <dbReference type="Pfam" id="PF08281"/>
    </source>
</evidence>
<evidence type="ECO:0000313" key="6">
    <source>
        <dbReference type="EMBL" id="NME72516.1"/>
    </source>
</evidence>
<dbReference type="InterPro" id="IPR039425">
    <property type="entry name" value="RNA_pol_sigma-70-like"/>
</dbReference>
<dbReference type="GO" id="GO:0016987">
    <property type="term" value="F:sigma factor activity"/>
    <property type="evidence" value="ECO:0007669"/>
    <property type="project" value="UniProtKB-KW"/>
</dbReference>
<dbReference type="Gene3D" id="1.10.1740.10">
    <property type="match status" value="1"/>
</dbReference>
<dbReference type="SUPFAM" id="SSF88659">
    <property type="entry name" value="Sigma3 and sigma4 domains of RNA polymerase sigma factors"/>
    <property type="match status" value="1"/>
</dbReference>
<keyword evidence="4" id="KW-0804">Transcription</keyword>
<evidence type="ECO:0000256" key="2">
    <source>
        <dbReference type="ARBA" id="ARBA00023015"/>
    </source>
</evidence>
<dbReference type="InterPro" id="IPR036388">
    <property type="entry name" value="WH-like_DNA-bd_sf"/>
</dbReference>
<organism evidence="6 7">
    <name type="scientific">Flammeovirga aprica JL-4</name>
    <dbReference type="NCBI Taxonomy" id="694437"/>
    <lineage>
        <taxon>Bacteria</taxon>
        <taxon>Pseudomonadati</taxon>
        <taxon>Bacteroidota</taxon>
        <taxon>Cytophagia</taxon>
        <taxon>Cytophagales</taxon>
        <taxon>Flammeovirgaceae</taxon>
        <taxon>Flammeovirga</taxon>
    </lineage>
</organism>
<keyword evidence="3" id="KW-0731">Sigma factor</keyword>
<dbReference type="RefSeq" id="WP_169660704.1">
    <property type="nucleotide sequence ID" value="NZ_JABANE010000170.1"/>
</dbReference>
<dbReference type="InterPro" id="IPR013324">
    <property type="entry name" value="RNA_pol_sigma_r3/r4-like"/>
</dbReference>
<dbReference type="Proteomes" id="UP000576082">
    <property type="component" value="Unassembled WGS sequence"/>
</dbReference>
<dbReference type="AlphaFoldDB" id="A0A7X9S1D1"/>
<dbReference type="GO" id="GO:0006352">
    <property type="term" value="P:DNA-templated transcription initiation"/>
    <property type="evidence" value="ECO:0007669"/>
    <property type="project" value="InterPro"/>
</dbReference>
<dbReference type="GO" id="GO:0003677">
    <property type="term" value="F:DNA binding"/>
    <property type="evidence" value="ECO:0007669"/>
    <property type="project" value="InterPro"/>
</dbReference>
<protein>
    <submittedName>
        <fullName evidence="6">RNA polymerase sigma-70 factor</fullName>
    </submittedName>
</protein>
<accession>A0A7X9S1D1</accession>